<dbReference type="EMBL" id="JFGV01000092">
    <property type="protein sequence ID" value="EYU13348.1"/>
    <property type="molecule type" value="Genomic_DNA"/>
</dbReference>
<evidence type="ECO:0000313" key="2">
    <source>
        <dbReference type="Proteomes" id="UP000023464"/>
    </source>
</evidence>
<proteinExistence type="predicted"/>
<organism evidence="1 2">
    <name type="scientific">Photorhabdus aegyptia</name>
    <dbReference type="NCBI Taxonomy" id="2805098"/>
    <lineage>
        <taxon>Bacteria</taxon>
        <taxon>Pseudomonadati</taxon>
        <taxon>Pseudomonadota</taxon>
        <taxon>Gammaproteobacteria</taxon>
        <taxon>Enterobacterales</taxon>
        <taxon>Morganellaceae</taxon>
        <taxon>Photorhabdus</taxon>
    </lineage>
</organism>
<protein>
    <submittedName>
        <fullName evidence="1">Uncharacterized protein</fullName>
    </submittedName>
</protein>
<name>A0A022PEG5_9GAMM</name>
<sequence>MPYIRVEKDGLQYKAEYFCEDNMVTIFGIRR</sequence>
<dbReference type="Proteomes" id="UP000023464">
    <property type="component" value="Unassembled WGS sequence"/>
</dbReference>
<comment type="caution">
    <text evidence="1">The sequence shown here is derived from an EMBL/GenBank/DDBJ whole genome shotgun (WGS) entry which is preliminary data.</text>
</comment>
<dbReference type="AlphaFoldDB" id="A0A022PEG5"/>
<reference evidence="1 2" key="1">
    <citation type="submission" date="2014-03" db="EMBL/GenBank/DDBJ databases">
        <title>Draft Genome of Photorhabdus luminescens BA1, an Egyptian Isolate.</title>
        <authorList>
            <person name="Ghazal S."/>
            <person name="Hurst S.G.IV."/>
            <person name="Morris K."/>
            <person name="Thomas K."/>
            <person name="Tisa L.S."/>
        </authorList>
    </citation>
    <scope>NUCLEOTIDE SEQUENCE [LARGE SCALE GENOMIC DNA]</scope>
    <source>
        <strain evidence="1 2">BA1</strain>
    </source>
</reference>
<accession>A0A022PEG5</accession>
<keyword evidence="2" id="KW-1185">Reference proteome</keyword>
<gene>
    <name evidence="1" type="ORF">BA1DRAFT_04173</name>
</gene>
<evidence type="ECO:0000313" key="1">
    <source>
        <dbReference type="EMBL" id="EYU13348.1"/>
    </source>
</evidence>